<comment type="caution">
    <text evidence="2">The sequence shown here is derived from an EMBL/GenBank/DDBJ whole genome shotgun (WGS) entry which is preliminary data.</text>
</comment>
<proteinExistence type="predicted"/>
<sequence length="131" mass="13654">MATRTRQAGAFGAWLVCLAALLGLIVSAINAFSAGNGIAFTPGAYLVLVTSALLLVGSLFLAFGHHLPRWMVVVMAILVVLDILGTGFAAWLLETNVLLGAMIAAGIGWLIYIAIDPSRRGHSTRHAAQGA</sequence>
<accession>A0AAE3VQ31</accession>
<keyword evidence="1" id="KW-0472">Membrane</keyword>
<dbReference type="RefSeq" id="WP_306885896.1">
    <property type="nucleotide sequence ID" value="NZ_JAUSUL010000002.1"/>
</dbReference>
<feature type="transmembrane region" description="Helical" evidence="1">
    <location>
        <begin position="44"/>
        <end position="63"/>
    </location>
</feature>
<dbReference type="AlphaFoldDB" id="A0AAE3VQ31"/>
<evidence type="ECO:0000313" key="2">
    <source>
        <dbReference type="EMBL" id="MDQ0316070.1"/>
    </source>
</evidence>
<protein>
    <submittedName>
        <fullName evidence="2">Glycerol-3-phosphate acyltransferase PlsY</fullName>
    </submittedName>
</protein>
<evidence type="ECO:0000256" key="1">
    <source>
        <dbReference type="SAM" id="Phobius"/>
    </source>
</evidence>
<feature type="transmembrane region" description="Helical" evidence="1">
    <location>
        <begin position="70"/>
        <end position="91"/>
    </location>
</feature>
<name>A0AAE3VQ31_9HYPH</name>
<keyword evidence="3" id="KW-1185">Reference proteome</keyword>
<keyword evidence="1" id="KW-0812">Transmembrane</keyword>
<dbReference type="Proteomes" id="UP001229244">
    <property type="component" value="Unassembled WGS sequence"/>
</dbReference>
<evidence type="ECO:0000313" key="3">
    <source>
        <dbReference type="Proteomes" id="UP001229244"/>
    </source>
</evidence>
<dbReference type="GO" id="GO:0016746">
    <property type="term" value="F:acyltransferase activity"/>
    <property type="evidence" value="ECO:0007669"/>
    <property type="project" value="UniProtKB-KW"/>
</dbReference>
<keyword evidence="2" id="KW-0808">Transferase</keyword>
<reference evidence="2" key="1">
    <citation type="submission" date="2023-07" db="EMBL/GenBank/DDBJ databases">
        <title>Genomic Encyclopedia of Type Strains, Phase IV (KMG-IV): sequencing the most valuable type-strain genomes for metagenomic binning, comparative biology and taxonomic classification.</title>
        <authorList>
            <person name="Goeker M."/>
        </authorList>
    </citation>
    <scope>NUCLEOTIDE SEQUENCE</scope>
    <source>
        <strain evidence="2">DSM 21202</strain>
    </source>
</reference>
<keyword evidence="1" id="KW-1133">Transmembrane helix</keyword>
<gene>
    <name evidence="2" type="ORF">J2S73_002527</name>
</gene>
<keyword evidence="2" id="KW-0012">Acyltransferase</keyword>
<dbReference type="EMBL" id="JAUSUL010000002">
    <property type="protein sequence ID" value="MDQ0316070.1"/>
    <property type="molecule type" value="Genomic_DNA"/>
</dbReference>
<organism evidence="2 3">
    <name type="scientific">Amorphus orientalis</name>
    <dbReference type="NCBI Taxonomy" id="649198"/>
    <lineage>
        <taxon>Bacteria</taxon>
        <taxon>Pseudomonadati</taxon>
        <taxon>Pseudomonadota</taxon>
        <taxon>Alphaproteobacteria</taxon>
        <taxon>Hyphomicrobiales</taxon>
        <taxon>Amorphaceae</taxon>
        <taxon>Amorphus</taxon>
    </lineage>
</organism>
<feature type="transmembrane region" description="Helical" evidence="1">
    <location>
        <begin position="97"/>
        <end position="115"/>
    </location>
</feature>